<dbReference type="GO" id="GO:0003677">
    <property type="term" value="F:DNA binding"/>
    <property type="evidence" value="ECO:0007669"/>
    <property type="project" value="InterPro"/>
</dbReference>
<evidence type="ECO:0000313" key="2">
    <source>
        <dbReference type="EMBL" id="QDV34044.1"/>
    </source>
</evidence>
<dbReference type="InterPro" id="IPR010982">
    <property type="entry name" value="Lambda_DNA-bd_dom_sf"/>
</dbReference>
<dbReference type="Proteomes" id="UP000317835">
    <property type="component" value="Chromosome"/>
</dbReference>
<protein>
    <submittedName>
        <fullName evidence="2">Helix-turn-helix protein</fullName>
    </submittedName>
</protein>
<organism evidence="2 3">
    <name type="scientific">Tautonia plasticadhaerens</name>
    <dbReference type="NCBI Taxonomy" id="2527974"/>
    <lineage>
        <taxon>Bacteria</taxon>
        <taxon>Pseudomonadati</taxon>
        <taxon>Planctomycetota</taxon>
        <taxon>Planctomycetia</taxon>
        <taxon>Isosphaerales</taxon>
        <taxon>Isosphaeraceae</taxon>
        <taxon>Tautonia</taxon>
    </lineage>
</organism>
<dbReference type="Pfam" id="PF01381">
    <property type="entry name" value="HTH_3"/>
    <property type="match status" value="1"/>
</dbReference>
<dbReference type="RefSeq" id="WP_145268648.1">
    <property type="nucleotide sequence ID" value="NZ_CP036426.1"/>
</dbReference>
<evidence type="ECO:0000313" key="3">
    <source>
        <dbReference type="Proteomes" id="UP000317835"/>
    </source>
</evidence>
<dbReference type="Gene3D" id="1.10.260.40">
    <property type="entry name" value="lambda repressor-like DNA-binding domains"/>
    <property type="match status" value="1"/>
</dbReference>
<proteinExistence type="predicted"/>
<gene>
    <name evidence="2" type="ORF">ElP_19250</name>
</gene>
<reference evidence="2 3" key="1">
    <citation type="submission" date="2019-02" db="EMBL/GenBank/DDBJ databases">
        <title>Deep-cultivation of Planctomycetes and their phenomic and genomic characterization uncovers novel biology.</title>
        <authorList>
            <person name="Wiegand S."/>
            <person name="Jogler M."/>
            <person name="Boedeker C."/>
            <person name="Pinto D."/>
            <person name="Vollmers J."/>
            <person name="Rivas-Marin E."/>
            <person name="Kohn T."/>
            <person name="Peeters S.H."/>
            <person name="Heuer A."/>
            <person name="Rast P."/>
            <person name="Oberbeckmann S."/>
            <person name="Bunk B."/>
            <person name="Jeske O."/>
            <person name="Meyerdierks A."/>
            <person name="Storesund J.E."/>
            <person name="Kallscheuer N."/>
            <person name="Luecker S."/>
            <person name="Lage O.M."/>
            <person name="Pohl T."/>
            <person name="Merkel B.J."/>
            <person name="Hornburger P."/>
            <person name="Mueller R.-W."/>
            <person name="Bruemmer F."/>
            <person name="Labrenz M."/>
            <person name="Spormann A.M."/>
            <person name="Op den Camp H."/>
            <person name="Overmann J."/>
            <person name="Amann R."/>
            <person name="Jetten M.S.M."/>
            <person name="Mascher T."/>
            <person name="Medema M.H."/>
            <person name="Devos D.P."/>
            <person name="Kaster A.-K."/>
            <person name="Ovreas L."/>
            <person name="Rohde M."/>
            <person name="Galperin M.Y."/>
            <person name="Jogler C."/>
        </authorList>
    </citation>
    <scope>NUCLEOTIDE SEQUENCE [LARGE SCALE GENOMIC DNA]</scope>
    <source>
        <strain evidence="2 3">ElP</strain>
    </source>
</reference>
<keyword evidence="3" id="KW-1185">Reference proteome</keyword>
<dbReference type="AlphaFoldDB" id="A0A518GZM8"/>
<name>A0A518GZM8_9BACT</name>
<dbReference type="KEGG" id="tpla:ElP_19250"/>
<feature type="domain" description="HTH cro/C1-type" evidence="1">
    <location>
        <begin position="14"/>
        <end position="65"/>
    </location>
</feature>
<dbReference type="CDD" id="cd00093">
    <property type="entry name" value="HTH_XRE"/>
    <property type="match status" value="1"/>
</dbReference>
<evidence type="ECO:0000259" key="1">
    <source>
        <dbReference type="PROSITE" id="PS50943"/>
    </source>
</evidence>
<sequence length="66" mass="6924">MAKKKPPTKLGEQLRAAIEARGLSGGAVARMAGVDPRSIGRWLAGTQGLNLDTAEKVAEALGLRLR</sequence>
<dbReference type="InterPro" id="IPR001387">
    <property type="entry name" value="Cro/C1-type_HTH"/>
</dbReference>
<accession>A0A518GZM8</accession>
<dbReference type="EMBL" id="CP036426">
    <property type="protein sequence ID" value="QDV34044.1"/>
    <property type="molecule type" value="Genomic_DNA"/>
</dbReference>
<dbReference type="SUPFAM" id="SSF47413">
    <property type="entry name" value="lambda repressor-like DNA-binding domains"/>
    <property type="match status" value="1"/>
</dbReference>
<dbReference type="SMART" id="SM00530">
    <property type="entry name" value="HTH_XRE"/>
    <property type="match status" value="1"/>
</dbReference>
<dbReference type="PROSITE" id="PS50943">
    <property type="entry name" value="HTH_CROC1"/>
    <property type="match status" value="1"/>
</dbReference>
<dbReference type="OrthoDB" id="3174593at2"/>